<evidence type="ECO:0000259" key="2">
    <source>
        <dbReference type="Pfam" id="PF11706"/>
    </source>
</evidence>
<evidence type="ECO:0000256" key="1">
    <source>
        <dbReference type="SAM" id="MobiDB-lite"/>
    </source>
</evidence>
<dbReference type="InterPro" id="IPR010852">
    <property type="entry name" value="ABATE"/>
</dbReference>
<sequence>MDLASYADLAVDLVNTQRPDGDTLRSLDGLHELLAGHPHLGGRISHRDLDAMRGLRGQLRAVFVSAAGGDEEDAIDRLNTLLIQHPVHPQVSGHDGQRWHLHINEGGSVPDRFAARAAMGLAVTIADRGLERLGVCAADGCGRVFFDTTANRSRRYCSAHCARRGAPSAAAAQRRPARTPVTARAQPRAGG</sequence>
<dbReference type="EMBL" id="JAIBOA010000022">
    <property type="protein sequence ID" value="MBW8486241.1"/>
    <property type="molecule type" value="Genomic_DNA"/>
</dbReference>
<dbReference type="RefSeq" id="WP_220169480.1">
    <property type="nucleotide sequence ID" value="NZ_JAIBOA010000022.1"/>
</dbReference>
<proteinExistence type="predicted"/>
<dbReference type="Gene3D" id="1.10.3300.10">
    <property type="entry name" value="Jann2411-like domain"/>
    <property type="match status" value="1"/>
</dbReference>
<dbReference type="PANTHER" id="PTHR35525">
    <property type="entry name" value="BLL6575 PROTEIN"/>
    <property type="match status" value="1"/>
</dbReference>
<gene>
    <name evidence="3" type="ORF">K1Y72_27990</name>
</gene>
<protein>
    <submittedName>
        <fullName evidence="3">CGNR zinc finger domain-containing protein</fullName>
    </submittedName>
</protein>
<feature type="domain" description="Zinc finger CGNR" evidence="2">
    <location>
        <begin position="132"/>
        <end position="169"/>
    </location>
</feature>
<reference evidence="3 4" key="1">
    <citation type="submission" date="2021-07" db="EMBL/GenBank/DDBJ databases">
        <title>Actinomadura sp. PM05-2 isolated from lichen.</title>
        <authorList>
            <person name="Somphong A."/>
            <person name="Phongsopitanun W."/>
            <person name="Tanasupawat S."/>
            <person name="Peongsungnone V."/>
        </authorList>
    </citation>
    <scope>NUCLEOTIDE SEQUENCE [LARGE SCALE GENOMIC DNA]</scope>
    <source>
        <strain evidence="3 4">PM05-2</strain>
    </source>
</reference>
<dbReference type="InterPro" id="IPR021005">
    <property type="entry name" value="Znf_CGNR"/>
</dbReference>
<evidence type="ECO:0000313" key="3">
    <source>
        <dbReference type="EMBL" id="MBW8486241.1"/>
    </source>
</evidence>
<organism evidence="3 4">
    <name type="scientific">Actinomadura parmotrematis</name>
    <dbReference type="NCBI Taxonomy" id="2864039"/>
    <lineage>
        <taxon>Bacteria</taxon>
        <taxon>Bacillati</taxon>
        <taxon>Actinomycetota</taxon>
        <taxon>Actinomycetes</taxon>
        <taxon>Streptosporangiales</taxon>
        <taxon>Thermomonosporaceae</taxon>
        <taxon>Actinomadura</taxon>
    </lineage>
</organism>
<name>A0ABS7G120_9ACTN</name>
<dbReference type="Pfam" id="PF07336">
    <property type="entry name" value="ABATE"/>
    <property type="match status" value="1"/>
</dbReference>
<comment type="caution">
    <text evidence="3">The sequence shown here is derived from an EMBL/GenBank/DDBJ whole genome shotgun (WGS) entry which is preliminary data.</text>
</comment>
<dbReference type="Pfam" id="PF11706">
    <property type="entry name" value="zf-CGNR"/>
    <property type="match status" value="1"/>
</dbReference>
<evidence type="ECO:0000313" key="4">
    <source>
        <dbReference type="Proteomes" id="UP000774570"/>
    </source>
</evidence>
<feature type="region of interest" description="Disordered" evidence="1">
    <location>
        <begin position="167"/>
        <end position="191"/>
    </location>
</feature>
<dbReference type="SUPFAM" id="SSF160904">
    <property type="entry name" value="Jann2411-like"/>
    <property type="match status" value="1"/>
</dbReference>
<accession>A0ABS7G120</accession>
<dbReference type="Proteomes" id="UP000774570">
    <property type="component" value="Unassembled WGS sequence"/>
</dbReference>
<keyword evidence="4" id="KW-1185">Reference proteome</keyword>
<dbReference type="InterPro" id="IPR023286">
    <property type="entry name" value="ABATE_dom_sf"/>
</dbReference>
<dbReference type="PANTHER" id="PTHR35525:SF3">
    <property type="entry name" value="BLL6575 PROTEIN"/>
    <property type="match status" value="1"/>
</dbReference>